<keyword evidence="1" id="KW-0472">Membrane</keyword>
<evidence type="ECO:0000313" key="3">
    <source>
        <dbReference type="Proteomes" id="UP000613768"/>
    </source>
</evidence>
<keyword evidence="1" id="KW-1133">Transmembrane helix</keyword>
<feature type="transmembrane region" description="Helical" evidence="1">
    <location>
        <begin position="35"/>
        <end position="53"/>
    </location>
</feature>
<protein>
    <submittedName>
        <fullName evidence="2">Uncharacterized protein</fullName>
    </submittedName>
</protein>
<reference evidence="2 3" key="1">
    <citation type="submission" date="2020-09" db="EMBL/GenBank/DDBJ databases">
        <title>Pseudoxanthomonas sp. CAU 1598 isolated from sand of Yaerae Beach.</title>
        <authorList>
            <person name="Kim W."/>
        </authorList>
    </citation>
    <scope>NUCLEOTIDE SEQUENCE [LARGE SCALE GENOMIC DNA]</scope>
    <source>
        <strain evidence="2 3">CAU 1598</strain>
    </source>
</reference>
<name>A0AAW3ZPE2_9GAMM</name>
<comment type="caution">
    <text evidence="2">The sequence shown here is derived from an EMBL/GenBank/DDBJ whole genome shotgun (WGS) entry which is preliminary data.</text>
</comment>
<dbReference type="AlphaFoldDB" id="A0AAW3ZPE2"/>
<evidence type="ECO:0000313" key="2">
    <source>
        <dbReference type="EMBL" id="MBD8528048.1"/>
    </source>
</evidence>
<gene>
    <name evidence="2" type="ORF">IFO71_20055</name>
</gene>
<keyword evidence="3" id="KW-1185">Reference proteome</keyword>
<dbReference type="Proteomes" id="UP000613768">
    <property type="component" value="Unassembled WGS sequence"/>
</dbReference>
<evidence type="ECO:0000256" key="1">
    <source>
        <dbReference type="SAM" id="Phobius"/>
    </source>
</evidence>
<organism evidence="2 3">
    <name type="scientific">Pseudomarimonas arenosa</name>
    <dbReference type="NCBI Taxonomy" id="2774145"/>
    <lineage>
        <taxon>Bacteria</taxon>
        <taxon>Pseudomonadati</taxon>
        <taxon>Pseudomonadota</taxon>
        <taxon>Gammaproteobacteria</taxon>
        <taxon>Lysobacterales</taxon>
        <taxon>Lysobacteraceae</taxon>
        <taxon>Pseudomarimonas</taxon>
    </lineage>
</organism>
<sequence length="67" mass="7041">MNDKDIKAQFTQFSDTLLVGLLAIAFALADGFAQFLLGLAFLATFAALIVSGGRKAREGDKAPPEAP</sequence>
<dbReference type="RefSeq" id="WP_192031468.1">
    <property type="nucleotide sequence ID" value="NZ_JACYTR010000078.1"/>
</dbReference>
<keyword evidence="1" id="KW-0812">Transmembrane</keyword>
<proteinExistence type="predicted"/>
<dbReference type="EMBL" id="JACYTR010000078">
    <property type="protein sequence ID" value="MBD8528048.1"/>
    <property type="molecule type" value="Genomic_DNA"/>
</dbReference>
<accession>A0AAW3ZPE2</accession>